<dbReference type="PROSITE" id="PS00770">
    <property type="entry name" value="AA_TRANSFER_CLASS_4"/>
    <property type="match status" value="1"/>
</dbReference>
<dbReference type="SUPFAM" id="SSF56752">
    <property type="entry name" value="D-aminoacid aminotransferase-like PLP-dependent enzymes"/>
    <property type="match status" value="1"/>
</dbReference>
<dbReference type="InterPro" id="IPR018300">
    <property type="entry name" value="Aminotrans_IV_CS"/>
</dbReference>
<proteinExistence type="inferred from homology"/>
<evidence type="ECO:0000256" key="5">
    <source>
        <dbReference type="RuleBase" id="RU004516"/>
    </source>
</evidence>
<dbReference type="GO" id="GO:0005829">
    <property type="term" value="C:cytosol"/>
    <property type="evidence" value="ECO:0007669"/>
    <property type="project" value="TreeGrafter"/>
</dbReference>
<dbReference type="PANTHER" id="PTHR42743">
    <property type="entry name" value="AMINO-ACID AMINOTRANSFERASE"/>
    <property type="match status" value="1"/>
</dbReference>
<evidence type="ECO:0000313" key="6">
    <source>
        <dbReference type="EMBL" id="UEL47173.1"/>
    </source>
</evidence>
<dbReference type="GO" id="GO:0008652">
    <property type="term" value="P:amino acid biosynthetic process"/>
    <property type="evidence" value="ECO:0007669"/>
    <property type="project" value="UniProtKB-ARBA"/>
</dbReference>
<dbReference type="PANTHER" id="PTHR42743:SF11">
    <property type="entry name" value="AMINODEOXYCHORISMATE LYASE"/>
    <property type="match status" value="1"/>
</dbReference>
<dbReference type="CDD" id="cd00449">
    <property type="entry name" value="PLPDE_IV"/>
    <property type="match status" value="1"/>
</dbReference>
<dbReference type="InterPro" id="IPR001544">
    <property type="entry name" value="Aminotrans_IV"/>
</dbReference>
<keyword evidence="7" id="KW-1185">Reference proteome</keyword>
<dbReference type="InterPro" id="IPR050571">
    <property type="entry name" value="Class-IV_PLP-Dep_Aminotrnsfr"/>
</dbReference>
<dbReference type="GO" id="GO:0046394">
    <property type="term" value="P:carboxylic acid biosynthetic process"/>
    <property type="evidence" value="ECO:0007669"/>
    <property type="project" value="UniProtKB-ARBA"/>
</dbReference>
<evidence type="ECO:0000256" key="2">
    <source>
        <dbReference type="ARBA" id="ARBA00009320"/>
    </source>
</evidence>
<reference evidence="6 7" key="1">
    <citation type="journal article" date="2023" name="Int. J. Syst. Evol. Microbiol.">
        <title>Terrisporobacter hibernicus sp. nov., isolated from bovine faeces in Northern Ireland.</title>
        <authorList>
            <person name="Mitchell M."/>
            <person name="Nguyen S.V."/>
            <person name="Connor M."/>
            <person name="Fairley D.J."/>
            <person name="Donoghue O."/>
            <person name="Marshall H."/>
            <person name="Koolman L."/>
            <person name="McMullan G."/>
            <person name="Schaffer K.E."/>
            <person name="McGrath J.W."/>
            <person name="Fanning S."/>
        </authorList>
    </citation>
    <scope>NUCLEOTIDE SEQUENCE [LARGE SCALE GENOMIC DNA]</scope>
    <source>
        <strain evidence="6 7">MCA3</strain>
    </source>
</reference>
<keyword evidence="6" id="KW-0032">Aminotransferase</keyword>
<name>A0AAX2ZCV0_9FIRM</name>
<evidence type="ECO:0000256" key="3">
    <source>
        <dbReference type="ARBA" id="ARBA00022898"/>
    </source>
</evidence>
<evidence type="ECO:0000256" key="1">
    <source>
        <dbReference type="ARBA" id="ARBA00001933"/>
    </source>
</evidence>
<organism evidence="6 7">
    <name type="scientific">Terrisporobacter hibernicus</name>
    <dbReference type="NCBI Taxonomy" id="2813371"/>
    <lineage>
        <taxon>Bacteria</taxon>
        <taxon>Bacillati</taxon>
        <taxon>Bacillota</taxon>
        <taxon>Clostridia</taxon>
        <taxon>Peptostreptococcales</taxon>
        <taxon>Peptostreptococcaceae</taxon>
        <taxon>Terrisporobacter</taxon>
    </lineage>
</organism>
<dbReference type="InterPro" id="IPR043132">
    <property type="entry name" value="BCAT-like_C"/>
</dbReference>
<keyword evidence="3 5" id="KW-0663">Pyridoxal phosphate</keyword>
<protein>
    <submittedName>
        <fullName evidence="6">Aminotransferase class IV</fullName>
    </submittedName>
</protein>
<dbReference type="Pfam" id="PF01063">
    <property type="entry name" value="Aminotran_4"/>
    <property type="match status" value="1"/>
</dbReference>
<dbReference type="Gene3D" id="3.20.10.10">
    <property type="entry name" value="D-amino Acid Aminotransferase, subunit A, domain 2"/>
    <property type="match status" value="1"/>
</dbReference>
<accession>A0AAX2ZCV0</accession>
<dbReference type="InterPro" id="IPR036038">
    <property type="entry name" value="Aminotransferase-like"/>
</dbReference>
<dbReference type="KEGG" id="tem:JW646_16285"/>
<comment type="similarity">
    <text evidence="2 4">Belongs to the class-IV pyridoxal-phosphate-dependent aminotransferase family.</text>
</comment>
<dbReference type="Gene3D" id="3.30.470.10">
    <property type="match status" value="1"/>
</dbReference>
<keyword evidence="6" id="KW-0808">Transferase</keyword>
<dbReference type="InterPro" id="IPR043131">
    <property type="entry name" value="BCAT-like_N"/>
</dbReference>
<comment type="cofactor">
    <cofactor evidence="1 5">
        <name>pyridoxal 5'-phosphate</name>
        <dbReference type="ChEBI" id="CHEBI:597326"/>
    </cofactor>
</comment>
<dbReference type="Proteomes" id="UP001198983">
    <property type="component" value="Chromosome"/>
</dbReference>
<dbReference type="FunFam" id="3.20.10.10:FF:000002">
    <property type="entry name" value="D-alanine aminotransferase"/>
    <property type="match status" value="1"/>
</dbReference>
<dbReference type="AlphaFoldDB" id="A0AAX2ZCV0"/>
<evidence type="ECO:0000313" key="7">
    <source>
        <dbReference type="Proteomes" id="UP001198983"/>
    </source>
</evidence>
<dbReference type="RefSeq" id="WP_148556508.1">
    <property type="nucleotide sequence ID" value="NZ_CP081135.1"/>
</dbReference>
<dbReference type="GO" id="GO:0008483">
    <property type="term" value="F:transaminase activity"/>
    <property type="evidence" value="ECO:0007669"/>
    <property type="project" value="UniProtKB-KW"/>
</dbReference>
<dbReference type="EMBL" id="CP081135">
    <property type="protein sequence ID" value="UEL47173.1"/>
    <property type="molecule type" value="Genomic_DNA"/>
</dbReference>
<gene>
    <name evidence="6" type="ORF">JW646_16285</name>
</gene>
<sequence length="245" mass="28790">MKNSVSFNSELSKFGIGLFETIKIEDGPIDLDLHMNRMFKSIESLNMNIKYHKEFLTQSILNYIDENKIKNKALRITVFDEGYNISTRPITYNEEIYKKGFKLTISPIKRGDSIIYKHKTTNYYENIYTKRYATENNFDDGLFVNYENIILECSMSNIFFIKEDKIYTPHGELPILNGIMKRKILDICKNLNIEVIEGEIKLEDIKNFDFAFISNSLMKAMKISQIDKIVYPSNNEVFKRIISYI</sequence>
<evidence type="ECO:0000256" key="4">
    <source>
        <dbReference type="RuleBase" id="RU004106"/>
    </source>
</evidence>